<keyword evidence="2" id="KW-1185">Reference proteome</keyword>
<evidence type="ECO:0008006" key="3">
    <source>
        <dbReference type="Google" id="ProtNLM"/>
    </source>
</evidence>
<name>A0ABS5BX64_9BACT</name>
<dbReference type="Proteomes" id="UP000676565">
    <property type="component" value="Unassembled WGS sequence"/>
</dbReference>
<dbReference type="EMBL" id="JAGKQQ010000001">
    <property type="protein sequence ID" value="MBP3958330.1"/>
    <property type="molecule type" value="Genomic_DNA"/>
</dbReference>
<comment type="caution">
    <text evidence="1">The sequence shown here is derived from an EMBL/GenBank/DDBJ whole genome shotgun (WGS) entry which is preliminary data.</text>
</comment>
<gene>
    <name evidence="1" type="ORF">J8F10_24035</name>
</gene>
<dbReference type="RefSeq" id="WP_210658209.1">
    <property type="nucleotide sequence ID" value="NZ_JAGKQQ010000001.1"/>
</dbReference>
<evidence type="ECO:0000313" key="1">
    <source>
        <dbReference type="EMBL" id="MBP3958330.1"/>
    </source>
</evidence>
<sequence>MAYRANVVDSGATLGYTSDSTVRAANKAALLAAISTAKTIEIPGELYLPANAAIDWPAARTLEGCGQWEGQAALIGDGNILTLTTAGESRTMRNLRLANESTRGKHVYATLPSALGRVEFTNVTFGKAQQHVYCTGGFAVDWVFDKSKFEDASSYSRFFDGGVSSLKDIAVTCTNNYRHVYLSAETGAYVVTVASFGSIYEGATNAGWYLLASSGDIYSVEFHGAHFEHNGTATGGADVELLANSGRTLHSVAFFGGGFHAPSTGQSQRIGMYEGGTIGRVLVNGTIVEGNVVLAPNSNKIHVNAVRHVGNSPQAAWKTATYS</sequence>
<evidence type="ECO:0000313" key="2">
    <source>
        <dbReference type="Proteomes" id="UP000676565"/>
    </source>
</evidence>
<organism evidence="1 2">
    <name type="scientific">Gemmata palustris</name>
    <dbReference type="NCBI Taxonomy" id="2822762"/>
    <lineage>
        <taxon>Bacteria</taxon>
        <taxon>Pseudomonadati</taxon>
        <taxon>Planctomycetota</taxon>
        <taxon>Planctomycetia</taxon>
        <taxon>Gemmatales</taxon>
        <taxon>Gemmataceae</taxon>
        <taxon>Gemmata</taxon>
    </lineage>
</organism>
<accession>A0ABS5BX64</accession>
<reference evidence="1 2" key="1">
    <citation type="submission" date="2021-04" db="EMBL/GenBank/DDBJ databases">
        <authorList>
            <person name="Ivanova A."/>
        </authorList>
    </citation>
    <scope>NUCLEOTIDE SEQUENCE [LARGE SCALE GENOMIC DNA]</scope>
    <source>
        <strain evidence="1 2">G18</strain>
    </source>
</reference>
<proteinExistence type="predicted"/>
<protein>
    <recommendedName>
        <fullName evidence="3">Pectate lyase superfamily protein domain-containing protein</fullName>
    </recommendedName>
</protein>